<comment type="caution">
    <text evidence="1">The sequence shown here is derived from an EMBL/GenBank/DDBJ whole genome shotgun (WGS) entry which is preliminary data.</text>
</comment>
<protein>
    <submittedName>
        <fullName evidence="1">DUF488 family protein</fullName>
    </submittedName>
</protein>
<evidence type="ECO:0000313" key="1">
    <source>
        <dbReference type="EMBL" id="MBA4453934.1"/>
    </source>
</evidence>
<organism evidence="1 2">
    <name type="scientific">Candidatus Nitrosomaritimum aestuariumsis</name>
    <dbReference type="NCBI Taxonomy" id="3342354"/>
    <lineage>
        <taxon>Archaea</taxon>
        <taxon>Nitrososphaerota</taxon>
        <taxon>Nitrososphaeria</taxon>
        <taxon>Nitrosopumilales</taxon>
        <taxon>Nitrosopumilaceae</taxon>
        <taxon>Candidatus Nitrosomaritimum</taxon>
    </lineage>
</organism>
<dbReference type="EMBL" id="JACENC010000128">
    <property type="protein sequence ID" value="MBA4453934.1"/>
    <property type="molecule type" value="Genomic_DNA"/>
</dbReference>
<gene>
    <name evidence="1" type="ORF">H2B05_03215</name>
</gene>
<accession>A0AC60W314</accession>
<name>A0AC60W314_9ARCH</name>
<sequence length="118" mass="14031">MVENLIKFKRIYEDYSKTDGFRILIDKLWPRGISKERAKIDLWIKEIAPSNDLRKWYSQNSEKAKQFQKKYITEIKDNSDSLNEVKKTIKEQKTITLLYASKDSKPIHGIVLQKILKE</sequence>
<dbReference type="Proteomes" id="UP000526786">
    <property type="component" value="Unassembled WGS sequence"/>
</dbReference>
<reference evidence="1 2" key="1">
    <citation type="journal article" date="2020" name="Appl. Environ. Microbiol.">
        <title>Genomic Characteristics of a Novel Species of Ammonia-Oxidizing Archaea from the Jiulong River Estuary.</title>
        <authorList>
            <person name="Zou D."/>
            <person name="Wan R."/>
            <person name="Han L."/>
            <person name="Xu M.N."/>
            <person name="Liu Y."/>
            <person name="Liu H."/>
            <person name="Kao S.J."/>
            <person name="Li M."/>
        </authorList>
    </citation>
    <scope>NUCLEOTIDE SEQUENCE [LARGE SCALE GENOMIC DNA]</scope>
    <source>
        <strain evidence="1">W2bin3</strain>
    </source>
</reference>
<proteinExistence type="predicted"/>
<evidence type="ECO:0000313" key="2">
    <source>
        <dbReference type="Proteomes" id="UP000526786"/>
    </source>
</evidence>